<evidence type="ECO:0000313" key="2">
    <source>
        <dbReference type="EMBL" id="KAK0751856.1"/>
    </source>
</evidence>
<dbReference type="AlphaFoldDB" id="A0AA40F6A4"/>
<gene>
    <name evidence="2" type="ORF">B0T18DRAFT_78763</name>
</gene>
<evidence type="ECO:0008006" key="4">
    <source>
        <dbReference type="Google" id="ProtNLM"/>
    </source>
</evidence>
<sequence length="153" mass="16300">MRHGIALLALGFGTAAAGSTCPASSCPTRNVITAGDTAYPPATRTNEGDCAAPTETGAQSVATPAFNWKSGDDIDTGDIHCVWWCRTNELVDETSCDVLMSQQWAPRGYPDVDLFYLLNPTLSEGCVGIRPNTEYCVDGCEQALHPQLSPTQC</sequence>
<reference evidence="2" key="1">
    <citation type="submission" date="2023-06" db="EMBL/GenBank/DDBJ databases">
        <title>Genome-scale phylogeny and comparative genomics of the fungal order Sordariales.</title>
        <authorList>
            <consortium name="Lawrence Berkeley National Laboratory"/>
            <person name="Hensen N."/>
            <person name="Bonometti L."/>
            <person name="Westerberg I."/>
            <person name="Brannstrom I.O."/>
            <person name="Guillou S."/>
            <person name="Cros-Aarteil S."/>
            <person name="Calhoun S."/>
            <person name="Haridas S."/>
            <person name="Kuo A."/>
            <person name="Mondo S."/>
            <person name="Pangilinan J."/>
            <person name="Riley R."/>
            <person name="LaButti K."/>
            <person name="Andreopoulos B."/>
            <person name="Lipzen A."/>
            <person name="Chen C."/>
            <person name="Yanf M."/>
            <person name="Daum C."/>
            <person name="Ng V."/>
            <person name="Clum A."/>
            <person name="Steindorff A."/>
            <person name="Ohm R."/>
            <person name="Martin F."/>
            <person name="Silar P."/>
            <person name="Natvig D."/>
            <person name="Lalanne C."/>
            <person name="Gautier V."/>
            <person name="Ament-velasquez S.L."/>
            <person name="Kruys A."/>
            <person name="Hutchinson M.I."/>
            <person name="Powell A.J."/>
            <person name="Barry K."/>
            <person name="Miller A.N."/>
            <person name="Grigoriev I.V."/>
            <person name="Debuchy R."/>
            <person name="Gladieux P."/>
            <person name="Thoren M.H."/>
            <person name="Johannesson H."/>
        </authorList>
    </citation>
    <scope>NUCLEOTIDE SEQUENCE</scope>
    <source>
        <strain evidence="2">SMH3187-1</strain>
    </source>
</reference>
<keyword evidence="1" id="KW-0732">Signal</keyword>
<keyword evidence="3" id="KW-1185">Reference proteome</keyword>
<comment type="caution">
    <text evidence="2">The sequence shown here is derived from an EMBL/GenBank/DDBJ whole genome shotgun (WGS) entry which is preliminary data.</text>
</comment>
<proteinExistence type="predicted"/>
<feature type="signal peptide" evidence="1">
    <location>
        <begin position="1"/>
        <end position="17"/>
    </location>
</feature>
<dbReference type="Proteomes" id="UP001172155">
    <property type="component" value="Unassembled WGS sequence"/>
</dbReference>
<dbReference type="EMBL" id="JAUKUD010000002">
    <property type="protein sequence ID" value="KAK0751856.1"/>
    <property type="molecule type" value="Genomic_DNA"/>
</dbReference>
<organism evidence="2 3">
    <name type="scientific">Schizothecium vesticola</name>
    <dbReference type="NCBI Taxonomy" id="314040"/>
    <lineage>
        <taxon>Eukaryota</taxon>
        <taxon>Fungi</taxon>
        <taxon>Dikarya</taxon>
        <taxon>Ascomycota</taxon>
        <taxon>Pezizomycotina</taxon>
        <taxon>Sordariomycetes</taxon>
        <taxon>Sordariomycetidae</taxon>
        <taxon>Sordariales</taxon>
        <taxon>Schizotheciaceae</taxon>
        <taxon>Schizothecium</taxon>
    </lineage>
</organism>
<protein>
    <recommendedName>
        <fullName evidence="4">Secreted protein</fullName>
    </recommendedName>
</protein>
<feature type="chain" id="PRO_5041397620" description="Secreted protein" evidence="1">
    <location>
        <begin position="18"/>
        <end position="153"/>
    </location>
</feature>
<evidence type="ECO:0000313" key="3">
    <source>
        <dbReference type="Proteomes" id="UP001172155"/>
    </source>
</evidence>
<accession>A0AA40F6A4</accession>
<evidence type="ECO:0000256" key="1">
    <source>
        <dbReference type="SAM" id="SignalP"/>
    </source>
</evidence>
<name>A0AA40F6A4_9PEZI</name>